<dbReference type="SFLD" id="SFLDG01144">
    <property type="entry name" value="C2.B.4:_PGP_Like"/>
    <property type="match status" value="1"/>
</dbReference>
<proteinExistence type="predicted"/>
<dbReference type="InterPro" id="IPR036412">
    <property type="entry name" value="HAD-like_sf"/>
</dbReference>
<organism evidence="1 2">
    <name type="scientific">Companilactobacillus kimchiensis</name>
    <dbReference type="NCBI Taxonomy" id="993692"/>
    <lineage>
        <taxon>Bacteria</taxon>
        <taxon>Bacillati</taxon>
        <taxon>Bacillota</taxon>
        <taxon>Bacilli</taxon>
        <taxon>Lactobacillales</taxon>
        <taxon>Lactobacillaceae</taxon>
        <taxon>Companilactobacillus</taxon>
    </lineage>
</organism>
<accession>A0A0R2LBN6</accession>
<dbReference type="SFLD" id="SFLDS00003">
    <property type="entry name" value="Haloacid_Dehalogenase"/>
    <property type="match status" value="1"/>
</dbReference>
<keyword evidence="2" id="KW-1185">Reference proteome</keyword>
<dbReference type="STRING" id="993692.IV57_GL000400"/>
<dbReference type="NCBIfam" id="TIGR01484">
    <property type="entry name" value="HAD-SF-IIB"/>
    <property type="match status" value="1"/>
</dbReference>
<dbReference type="PROSITE" id="PS01229">
    <property type="entry name" value="COF_2"/>
    <property type="match status" value="1"/>
</dbReference>
<protein>
    <submittedName>
        <fullName evidence="1">Phosphatase YbjI</fullName>
    </submittedName>
</protein>
<dbReference type="Gene3D" id="3.30.1240.10">
    <property type="match status" value="1"/>
</dbReference>
<dbReference type="AlphaFoldDB" id="A0A0R2LBN6"/>
<dbReference type="PANTHER" id="PTHR10000:SF53">
    <property type="entry name" value="5-AMINO-6-(5-PHOSPHO-D-RIBITYLAMINO)URACIL PHOSPHATASE YBJI-RELATED"/>
    <property type="match status" value="1"/>
</dbReference>
<dbReference type="InterPro" id="IPR000150">
    <property type="entry name" value="Cof"/>
</dbReference>
<evidence type="ECO:0000313" key="1">
    <source>
        <dbReference type="EMBL" id="KRN99342.1"/>
    </source>
</evidence>
<dbReference type="PATRIC" id="fig|993692.3.peg.405"/>
<dbReference type="SUPFAM" id="SSF56784">
    <property type="entry name" value="HAD-like"/>
    <property type="match status" value="1"/>
</dbReference>
<dbReference type="Proteomes" id="UP000051006">
    <property type="component" value="Unassembled WGS sequence"/>
</dbReference>
<gene>
    <name evidence="1" type="ORF">IV57_GL000400</name>
</gene>
<sequence>MQDQFEIGEGFTMTIKLVATDMDGTFLTDDKHFDKERFGRVYDYMIQNKIQFVSASGNQYRQLRNFFKDFPQTLFVAENGALVGSHDKIFRTDVFDDELTQKTIKILNSLPDIQTVFSGQKSAYVLDTATPEFFKMSNFYFPEIKSVTDLATINDKVLKFSLSCPPTETEAYMDKLANLIGPEVSIVTSGHGDIDVIRADVNKATGLKYLSELLNIKPEEMCAFGDGGNDLEMLRYVGHGVAMKNASEIVHQTAKYETVDNNQQGVIQHLEEMFEL</sequence>
<dbReference type="PANTHER" id="PTHR10000">
    <property type="entry name" value="PHOSPHOSERINE PHOSPHATASE"/>
    <property type="match status" value="1"/>
</dbReference>
<dbReference type="CDD" id="cd07518">
    <property type="entry name" value="HAD_YbiV-Like"/>
    <property type="match status" value="1"/>
</dbReference>
<dbReference type="Pfam" id="PF08282">
    <property type="entry name" value="Hydrolase_3"/>
    <property type="match status" value="1"/>
</dbReference>
<evidence type="ECO:0000313" key="2">
    <source>
        <dbReference type="Proteomes" id="UP000051006"/>
    </source>
</evidence>
<dbReference type="GO" id="GO:0005829">
    <property type="term" value="C:cytosol"/>
    <property type="evidence" value="ECO:0007669"/>
    <property type="project" value="TreeGrafter"/>
</dbReference>
<dbReference type="NCBIfam" id="TIGR00099">
    <property type="entry name" value="Cof-subfamily"/>
    <property type="match status" value="1"/>
</dbReference>
<dbReference type="GO" id="GO:0000287">
    <property type="term" value="F:magnesium ion binding"/>
    <property type="evidence" value="ECO:0007669"/>
    <property type="project" value="TreeGrafter"/>
</dbReference>
<dbReference type="EMBL" id="JQCF01000010">
    <property type="protein sequence ID" value="KRN99342.1"/>
    <property type="molecule type" value="Genomic_DNA"/>
</dbReference>
<dbReference type="GO" id="GO:0016791">
    <property type="term" value="F:phosphatase activity"/>
    <property type="evidence" value="ECO:0007669"/>
    <property type="project" value="TreeGrafter"/>
</dbReference>
<dbReference type="Gene3D" id="3.40.50.1000">
    <property type="entry name" value="HAD superfamily/HAD-like"/>
    <property type="match status" value="1"/>
</dbReference>
<dbReference type="InterPro" id="IPR006379">
    <property type="entry name" value="HAD-SF_hydro_IIB"/>
</dbReference>
<name>A0A0R2LBN6_9LACO</name>
<dbReference type="InterPro" id="IPR023214">
    <property type="entry name" value="HAD_sf"/>
</dbReference>
<reference evidence="1 2" key="1">
    <citation type="journal article" date="2015" name="Genome Announc.">
        <title>Expanding the biotechnology potential of lactobacilli through comparative genomics of 213 strains and associated genera.</title>
        <authorList>
            <person name="Sun Z."/>
            <person name="Harris H.M."/>
            <person name="McCann A."/>
            <person name="Guo C."/>
            <person name="Argimon S."/>
            <person name="Zhang W."/>
            <person name="Yang X."/>
            <person name="Jeffery I.B."/>
            <person name="Cooney J.C."/>
            <person name="Kagawa T.F."/>
            <person name="Liu W."/>
            <person name="Song Y."/>
            <person name="Salvetti E."/>
            <person name="Wrobel A."/>
            <person name="Rasinkangas P."/>
            <person name="Parkhill J."/>
            <person name="Rea M.C."/>
            <person name="O'Sullivan O."/>
            <person name="Ritari J."/>
            <person name="Douillard F.P."/>
            <person name="Paul Ross R."/>
            <person name="Yang R."/>
            <person name="Briner A.E."/>
            <person name="Felis G.E."/>
            <person name="de Vos W.M."/>
            <person name="Barrangou R."/>
            <person name="Klaenhammer T.R."/>
            <person name="Caufield P.W."/>
            <person name="Cui Y."/>
            <person name="Zhang H."/>
            <person name="O'Toole P.W."/>
        </authorList>
    </citation>
    <scope>NUCLEOTIDE SEQUENCE [LARGE SCALE GENOMIC DNA]</scope>
    <source>
        <strain evidence="1 2">DSM 24716</strain>
    </source>
</reference>
<dbReference type="SFLD" id="SFLDG01140">
    <property type="entry name" value="C2.B:_Phosphomannomutase_and_P"/>
    <property type="match status" value="1"/>
</dbReference>
<comment type="caution">
    <text evidence="1">The sequence shown here is derived from an EMBL/GenBank/DDBJ whole genome shotgun (WGS) entry which is preliminary data.</text>
</comment>